<dbReference type="EMBL" id="CDSF01000100">
    <property type="protein sequence ID" value="CEP00322.1"/>
    <property type="molecule type" value="Genomic_DNA"/>
</dbReference>
<dbReference type="SUPFAM" id="SSF54001">
    <property type="entry name" value="Cysteine proteinases"/>
    <property type="match status" value="2"/>
</dbReference>
<dbReference type="EMBL" id="OVEO01000003">
    <property type="protein sequence ID" value="SPQ95100.1"/>
    <property type="molecule type" value="Genomic_DNA"/>
</dbReference>
<proteinExistence type="predicted"/>
<dbReference type="AlphaFoldDB" id="A0A0G4IYI9"/>
<feature type="compositionally biased region" description="Pro residues" evidence="1">
    <location>
        <begin position="125"/>
        <end position="142"/>
    </location>
</feature>
<dbReference type="InterPro" id="IPR028889">
    <property type="entry name" value="USP"/>
</dbReference>
<dbReference type="STRING" id="37360.A0A0G4IYI9"/>
<evidence type="ECO:0000313" key="3">
    <source>
        <dbReference type="EMBL" id="CEP00322.1"/>
    </source>
</evidence>
<reference evidence="4 6" key="2">
    <citation type="submission" date="2018-03" db="EMBL/GenBank/DDBJ databases">
        <authorList>
            <person name="Fogelqvist J."/>
        </authorList>
    </citation>
    <scope>NUCLEOTIDE SEQUENCE [LARGE SCALE GENOMIC DNA]</scope>
</reference>
<protein>
    <recommendedName>
        <fullName evidence="2">USP domain-containing protein</fullName>
    </recommendedName>
</protein>
<dbReference type="Pfam" id="PF00443">
    <property type="entry name" value="UCH"/>
    <property type="match status" value="1"/>
</dbReference>
<accession>A0A0G4IYI9</accession>
<evidence type="ECO:0000313" key="5">
    <source>
        <dbReference type="Proteomes" id="UP000039324"/>
    </source>
</evidence>
<dbReference type="PROSITE" id="PS50235">
    <property type="entry name" value="USP_3"/>
    <property type="match status" value="1"/>
</dbReference>
<dbReference type="GO" id="GO:0005829">
    <property type="term" value="C:cytosol"/>
    <property type="evidence" value="ECO:0007669"/>
    <property type="project" value="TreeGrafter"/>
</dbReference>
<dbReference type="Proteomes" id="UP000039324">
    <property type="component" value="Unassembled WGS sequence"/>
</dbReference>
<dbReference type="PANTHER" id="PTHR24006">
    <property type="entry name" value="UBIQUITIN CARBOXYL-TERMINAL HYDROLASE"/>
    <property type="match status" value="1"/>
</dbReference>
<dbReference type="InterPro" id="IPR001394">
    <property type="entry name" value="Peptidase_C19_UCH"/>
</dbReference>
<dbReference type="GO" id="GO:0016579">
    <property type="term" value="P:protein deubiquitination"/>
    <property type="evidence" value="ECO:0007669"/>
    <property type="project" value="InterPro"/>
</dbReference>
<dbReference type="GO" id="GO:0005634">
    <property type="term" value="C:nucleus"/>
    <property type="evidence" value="ECO:0007669"/>
    <property type="project" value="TreeGrafter"/>
</dbReference>
<evidence type="ECO:0000256" key="1">
    <source>
        <dbReference type="SAM" id="MobiDB-lite"/>
    </source>
</evidence>
<dbReference type="CDD" id="cd02257">
    <property type="entry name" value="Peptidase_C19"/>
    <property type="match status" value="1"/>
</dbReference>
<dbReference type="Gene3D" id="3.90.70.10">
    <property type="entry name" value="Cysteine proteinases"/>
    <property type="match status" value="2"/>
</dbReference>
<dbReference type="Proteomes" id="UP000290189">
    <property type="component" value="Unassembled WGS sequence"/>
</dbReference>
<dbReference type="GO" id="GO:0004843">
    <property type="term" value="F:cysteine-type deubiquitinase activity"/>
    <property type="evidence" value="ECO:0007669"/>
    <property type="project" value="InterPro"/>
</dbReference>
<dbReference type="OrthoDB" id="3891477at2759"/>
<geneLocation type="mitochondrion" evidence="4"/>
<dbReference type="InterPro" id="IPR038765">
    <property type="entry name" value="Papain-like_cys_pep_sf"/>
</dbReference>
<organism evidence="3 5">
    <name type="scientific">Plasmodiophora brassicae</name>
    <name type="common">Clubroot disease agent</name>
    <dbReference type="NCBI Taxonomy" id="37360"/>
    <lineage>
        <taxon>Eukaryota</taxon>
        <taxon>Sar</taxon>
        <taxon>Rhizaria</taxon>
        <taxon>Endomyxa</taxon>
        <taxon>Phytomyxea</taxon>
        <taxon>Plasmodiophorida</taxon>
        <taxon>Plasmodiophoridae</taxon>
        <taxon>Plasmodiophora</taxon>
    </lineage>
</organism>
<sequence length="866" mass="94637">MTHAVPVIGVIAVAATVTCIVTVAVTATNGSVAIAPRALAPAYVRQPSIVSRVARNPVARSAVGGLAALLLAEAYDKFVGRGLQPQHLPPAICGPKCQKAAVALPIATITARIAYQAYRDWTASPGPPPPDAPDALPSPTPGSPARHPLSPPGRPGSPTSVAEVPFDTFASRWVRPLFDGKPSGIENVGAVTCYANSVMQMLTAIDPVVDHVMSIGQETLSGMDATLQRFVPRLQRVMAQVLDPLAGAISYQDSLAMFEAMRAAIEVGAIDDLYAPGRLIPFARTMLSEQQCADEYLTKVIQSALVAIGLEPAWERALTFTVTRHWVSDDQQYTQWLPDGEPRNDVKANLCSEPTCSTLLECLRDGSLSLRPDQPREFGKRNVTRWHVMQGAGGGTWSNASNGAACHDVVERVSVTTLEDVKQMGSAALHLNNAPPYLLVHTPRYCPRKDNHRTTEKVFQEIDIPEVLDMSPAAMPGLDPADFQYRLVAAVLHMGATTQGGHYVALKRQRSTGQWWLINDGAVSPMCDYRDRVLGGINILNSSAYLLYQRQQNLTLSSEERYALERTLARPLSPTRRPSKTWPARPNGIPNLGAMSYANSVMQLIASIPYNQAVDDVDGGTGLRVQTLAMLSCLSDPDCTATKGNALSLYDAVAGAVRALKLDDEFIPAWRMMYRQHSPVDFLKNVMAPLLDVVGLQRAWSRHVSPSMVESRNGSQATMALPGGVVTLDIGSDHCRRLSTCIEASLNRDDLTRKFQVPSRFLLFHLDRVAGERVDARPVDVDVKLSLEKHVSRIGADGATYELVAVVLRRHATSDYYTFRRLWKSRRRLLPQWWSIDNDDVVGHVGLTEAAKTEAVLLLYHKKRGR</sequence>
<gene>
    <name evidence="3" type="ORF">PBRA_008056</name>
    <name evidence="4" type="ORF">PLBR_LOCUS2315</name>
</gene>
<evidence type="ECO:0000259" key="2">
    <source>
        <dbReference type="PROSITE" id="PS50235"/>
    </source>
</evidence>
<evidence type="ECO:0000313" key="6">
    <source>
        <dbReference type="Proteomes" id="UP000290189"/>
    </source>
</evidence>
<feature type="region of interest" description="Disordered" evidence="1">
    <location>
        <begin position="122"/>
        <end position="162"/>
    </location>
</feature>
<evidence type="ECO:0000313" key="4">
    <source>
        <dbReference type="EMBL" id="SPQ95100.1"/>
    </source>
</evidence>
<dbReference type="InterPro" id="IPR050164">
    <property type="entry name" value="Peptidase_C19"/>
</dbReference>
<reference evidence="3 5" key="1">
    <citation type="submission" date="2015-02" db="EMBL/GenBank/DDBJ databases">
        <authorList>
            <person name="Chooi Y.-H."/>
        </authorList>
    </citation>
    <scope>NUCLEOTIDE SEQUENCE [LARGE SCALE GENOMIC DNA]</scope>
    <source>
        <strain evidence="3">E3</strain>
    </source>
</reference>
<keyword evidence="5" id="KW-1185">Reference proteome</keyword>
<keyword evidence="4" id="KW-0496">Mitochondrion</keyword>
<feature type="domain" description="USP" evidence="2">
    <location>
        <begin position="183"/>
        <end position="552"/>
    </location>
</feature>
<name>A0A0G4IYI9_PLABS</name>